<dbReference type="GO" id="GO:0016829">
    <property type="term" value="F:lyase activity"/>
    <property type="evidence" value="ECO:0007669"/>
    <property type="project" value="UniProtKB-KW"/>
</dbReference>
<proteinExistence type="predicted"/>
<reference evidence="1" key="1">
    <citation type="submission" date="2020-10" db="EMBL/GenBank/DDBJ databases">
        <authorList>
            <person name="Kadnikov V."/>
            <person name="Beletsky A.V."/>
            <person name="Mardanov A.V."/>
            <person name="Karnachuk O.V."/>
            <person name="Ravin N.V."/>
        </authorList>
    </citation>
    <scope>NUCLEOTIDE SEQUENCE</scope>
    <source>
        <strain evidence="1">Bu02</strain>
    </source>
</reference>
<protein>
    <submittedName>
        <fullName evidence="1">Oxo-acid lyase</fullName>
    </submittedName>
</protein>
<dbReference type="InterPro" id="IPR010763">
    <property type="entry name" value="DgaF"/>
</dbReference>
<gene>
    <name evidence="1" type="ORF">IMF26_03840</name>
</gene>
<dbReference type="Gene3D" id="3.20.20.70">
    <property type="entry name" value="Aldolase class I"/>
    <property type="match status" value="1"/>
</dbReference>
<dbReference type="EMBL" id="CP062796">
    <property type="protein sequence ID" value="QUL99198.1"/>
    <property type="molecule type" value="Genomic_DNA"/>
</dbReference>
<reference evidence="1" key="2">
    <citation type="journal article" date="2023" name="Biology">
        <title>Prokaryotic Life Associated with Coal-Fire Gas Vents Revealed by Metagenomics.</title>
        <authorList>
            <person name="Kadnikov V.V."/>
            <person name="Mardanov A.V."/>
            <person name="Beletsky A.V."/>
            <person name="Karnachuk O.V."/>
            <person name="Ravin N.V."/>
        </authorList>
    </citation>
    <scope>NUCLEOTIDE SEQUENCE</scope>
    <source>
        <strain evidence="1">Bu02</strain>
    </source>
</reference>
<organism evidence="1">
    <name type="scientific">Candidatus Fermentithermobacillus carboniphilus</name>
    <dbReference type="NCBI Taxonomy" id="3085328"/>
    <lineage>
        <taxon>Bacteria</taxon>
        <taxon>Bacillati</taxon>
        <taxon>Bacillota</taxon>
        <taxon>Candidatus Fermentithermobacillia</taxon>
        <taxon>Candidatus Fermentithermobacillales</taxon>
        <taxon>Candidatus Fermentithermobacillaceae</taxon>
        <taxon>Candidatus Fermentithermobacillus</taxon>
    </lineage>
</organism>
<dbReference type="AlphaFoldDB" id="A0AAT9LG96"/>
<evidence type="ECO:0000313" key="1">
    <source>
        <dbReference type="EMBL" id="QUL99198.1"/>
    </source>
</evidence>
<dbReference type="Pfam" id="PF07071">
    <property type="entry name" value="KDGP_aldolase"/>
    <property type="match status" value="1"/>
</dbReference>
<name>A0AAT9LG96_9FIRM</name>
<accession>A0AAT9LG96</accession>
<sequence>MIQPKHGDFSAWNWLGGKVMFNFLARDEENLVEVMDACEGHALIGVLTRDYPDAKSGAEAVLRFSRAGASVSLGLGGGDPAQWEAVIQVALLARPAHINQVFPLSSYTAAVLKGRYGEDIPLINSLVSPTGKPGFVNIATGPLSSKRGPAEIPCEAAVAILKEQGLLSVKFFPLNERYEEMKALVSACSAEGIPVFEPTGGITVENLRRVLETAFSAGATYVIPHVYSSIIDKSSGKTMPGKVRELYVAAKEVLGV</sequence>
<dbReference type="InterPro" id="IPR013785">
    <property type="entry name" value="Aldolase_TIM"/>
</dbReference>
<dbReference type="NCBIfam" id="TIGR03581">
    <property type="entry name" value="EF_0839"/>
    <property type="match status" value="1"/>
</dbReference>
<dbReference type="KEGG" id="fcz:IMF26_03840"/>
<keyword evidence="1" id="KW-0456">Lyase</keyword>